<dbReference type="InterPro" id="IPR040521">
    <property type="entry name" value="KDZ"/>
</dbReference>
<feature type="compositionally biased region" description="Acidic residues" evidence="1">
    <location>
        <begin position="539"/>
        <end position="575"/>
    </location>
</feature>
<evidence type="ECO:0000313" key="3">
    <source>
        <dbReference type="EMBL" id="SJL08347.1"/>
    </source>
</evidence>
<evidence type="ECO:0000313" key="4">
    <source>
        <dbReference type="Proteomes" id="UP000219338"/>
    </source>
</evidence>
<evidence type="ECO:0000256" key="1">
    <source>
        <dbReference type="SAM" id="MobiDB-lite"/>
    </source>
</evidence>
<dbReference type="Proteomes" id="UP000219338">
    <property type="component" value="Unassembled WGS sequence"/>
</dbReference>
<organism evidence="3 4">
    <name type="scientific">Armillaria ostoyae</name>
    <name type="common">Armillaria root rot fungus</name>
    <dbReference type="NCBI Taxonomy" id="47428"/>
    <lineage>
        <taxon>Eukaryota</taxon>
        <taxon>Fungi</taxon>
        <taxon>Dikarya</taxon>
        <taxon>Basidiomycota</taxon>
        <taxon>Agaricomycotina</taxon>
        <taxon>Agaricomycetes</taxon>
        <taxon>Agaricomycetidae</taxon>
        <taxon>Agaricales</taxon>
        <taxon>Marasmiineae</taxon>
        <taxon>Physalacriaceae</taxon>
        <taxon>Armillaria</taxon>
    </lineage>
</organism>
<accession>A0A284RI03</accession>
<proteinExistence type="predicted"/>
<dbReference type="Pfam" id="PF18758">
    <property type="entry name" value="KDZ"/>
    <property type="match status" value="1"/>
</dbReference>
<dbReference type="AlphaFoldDB" id="A0A284RI03"/>
<keyword evidence="4" id="KW-1185">Reference proteome</keyword>
<reference evidence="4" key="1">
    <citation type="journal article" date="2017" name="Nat. Ecol. Evol.">
        <title>Genome expansion and lineage-specific genetic innovations in the forest pathogenic fungi Armillaria.</title>
        <authorList>
            <person name="Sipos G."/>
            <person name="Prasanna A.N."/>
            <person name="Walter M.C."/>
            <person name="O'Connor E."/>
            <person name="Balint B."/>
            <person name="Krizsan K."/>
            <person name="Kiss B."/>
            <person name="Hess J."/>
            <person name="Varga T."/>
            <person name="Slot J."/>
            <person name="Riley R."/>
            <person name="Boka B."/>
            <person name="Rigling D."/>
            <person name="Barry K."/>
            <person name="Lee J."/>
            <person name="Mihaltcheva S."/>
            <person name="LaButti K."/>
            <person name="Lipzen A."/>
            <person name="Waldron R."/>
            <person name="Moloney N.M."/>
            <person name="Sperisen C."/>
            <person name="Kredics L."/>
            <person name="Vagvoelgyi C."/>
            <person name="Patrignani A."/>
            <person name="Fitzpatrick D."/>
            <person name="Nagy I."/>
            <person name="Doyle S."/>
            <person name="Anderson J.B."/>
            <person name="Grigoriev I.V."/>
            <person name="Gueldener U."/>
            <person name="Muensterkoetter M."/>
            <person name="Nagy L.G."/>
        </authorList>
    </citation>
    <scope>NUCLEOTIDE SEQUENCE [LARGE SCALE GENOMIC DNA]</scope>
    <source>
        <strain evidence="4">C18/9</strain>
    </source>
</reference>
<sequence>MDFVFASTLQNFMMLLLRVISYDIACQWFVNLYECMNGWPSNLRINGPLKLQPVIPKFHEPAHKVEKHHKFSCNLVKGLGNCDCEGPECIWGGHNNLGNSMKMMGPGSRHDVLNDHFGFWNWQKYVGIGKSLICKYKAATEERNMQVEEHRGLSANLLTHLVAQWDLLCEVWEDDTFPKTVENPFHVDREFLSEKEVEKELEEEERKRNGGVVHHAMSADKFLVLGLELEESQQKVQSVAVKCTNKTLTKHQDMSLADQRNVLCTKLKAWEPFPEDIKLWLPSSISADHWVSICIEGLLGIEDRLWTAQCNNALQGIRHTLCLKLRMVQFKNKNTRGQQAMTRSHSVIDGVHQWALAFATRYRTAWTAKQELIGGSEWKQMLRVLDNKNIRAYTDPEHVVCGTGRQGMNEDSDEPQRHEDVVPQEVDVEVDKNDKILQSEWCRSRACAKWSQEEVLLLKEKMWRVLQFLKWKAYWWDERWSIQNTGQDIVFAESLNAYACWQCNLQLLLRQSFQDIWMTPLEDMQKEAEAATLEKSGADDEDGNNEEEDESDFEEVDGEGSDVDGSDDEDTRDIN</sequence>
<feature type="region of interest" description="Disordered" evidence="1">
    <location>
        <begin position="527"/>
        <end position="575"/>
    </location>
</feature>
<evidence type="ECO:0008006" key="5">
    <source>
        <dbReference type="Google" id="ProtNLM"/>
    </source>
</evidence>
<keyword evidence="2" id="KW-0732">Signal</keyword>
<name>A0A284RI03_ARMOS</name>
<dbReference type="OrthoDB" id="3257768at2759"/>
<protein>
    <recommendedName>
        <fullName evidence="5">Ubiquitin-like protease family profile domain-containing protein</fullName>
    </recommendedName>
</protein>
<dbReference type="EMBL" id="FUEG01000009">
    <property type="protein sequence ID" value="SJL08347.1"/>
    <property type="molecule type" value="Genomic_DNA"/>
</dbReference>
<evidence type="ECO:0000256" key="2">
    <source>
        <dbReference type="SAM" id="SignalP"/>
    </source>
</evidence>
<feature type="chain" id="PRO_5011972926" description="Ubiquitin-like protease family profile domain-containing protein" evidence="2">
    <location>
        <begin position="22"/>
        <end position="575"/>
    </location>
</feature>
<feature type="signal peptide" evidence="2">
    <location>
        <begin position="1"/>
        <end position="21"/>
    </location>
</feature>
<dbReference type="OMA" id="VEYHIGW"/>
<gene>
    <name evidence="3" type="ORF">ARMOST_11710</name>
</gene>
<dbReference type="STRING" id="47428.A0A284RI03"/>